<proteinExistence type="inferred from homology"/>
<evidence type="ECO:0000313" key="20">
    <source>
        <dbReference type="Proteomes" id="UP000019678"/>
    </source>
</evidence>
<dbReference type="OrthoDB" id="9777642at2"/>
<comment type="pathway">
    <text evidence="2 16 17">Pyrimidine metabolism; UMP biosynthesis via salvage pathway; UMP from uridine: step 1/1.</text>
</comment>
<keyword evidence="11 16" id="KW-0067">ATP-binding</keyword>
<comment type="subcellular location">
    <subcellularLocation>
        <location evidence="1 16 17">Cytoplasm</location>
    </subcellularLocation>
</comment>
<dbReference type="InterPro" id="IPR027417">
    <property type="entry name" value="P-loop_NTPase"/>
</dbReference>
<reference evidence="19 20" key="1">
    <citation type="submission" date="2013-05" db="EMBL/GenBank/DDBJ databases">
        <title>Genome assembly of Chondromyces apiculatus DSM 436.</title>
        <authorList>
            <person name="Sharma G."/>
            <person name="Khatri I."/>
            <person name="Kaur C."/>
            <person name="Mayilraj S."/>
            <person name="Subramanian S."/>
        </authorList>
    </citation>
    <scope>NUCLEOTIDE SEQUENCE [LARGE SCALE GENOMIC DNA]</scope>
    <source>
        <strain evidence="19 20">DSM 436</strain>
    </source>
</reference>
<evidence type="ECO:0000256" key="14">
    <source>
        <dbReference type="ARBA" id="ARBA00047436"/>
    </source>
</evidence>
<keyword evidence="7 16" id="KW-0963">Cytoplasm</keyword>
<comment type="catalytic activity">
    <reaction evidence="15 16 17">
        <text>uridine + ATP = UMP + ADP + H(+)</text>
        <dbReference type="Rhea" id="RHEA:16825"/>
        <dbReference type="ChEBI" id="CHEBI:15378"/>
        <dbReference type="ChEBI" id="CHEBI:16704"/>
        <dbReference type="ChEBI" id="CHEBI:30616"/>
        <dbReference type="ChEBI" id="CHEBI:57865"/>
        <dbReference type="ChEBI" id="CHEBI:456216"/>
        <dbReference type="EC" id="2.7.1.48"/>
    </reaction>
</comment>
<keyword evidence="8 16" id="KW-0808">Transferase</keyword>
<dbReference type="RefSeq" id="WP_044249180.1">
    <property type="nucleotide sequence ID" value="NZ_ASRX01000079.1"/>
</dbReference>
<evidence type="ECO:0000256" key="11">
    <source>
        <dbReference type="ARBA" id="ARBA00022840"/>
    </source>
</evidence>
<dbReference type="PANTHER" id="PTHR10285">
    <property type="entry name" value="URIDINE KINASE"/>
    <property type="match status" value="1"/>
</dbReference>
<dbReference type="AlphaFoldDB" id="A0A017SYX6"/>
<organism evidence="19 20">
    <name type="scientific">Chondromyces apiculatus DSM 436</name>
    <dbReference type="NCBI Taxonomy" id="1192034"/>
    <lineage>
        <taxon>Bacteria</taxon>
        <taxon>Pseudomonadati</taxon>
        <taxon>Myxococcota</taxon>
        <taxon>Polyangia</taxon>
        <taxon>Polyangiales</taxon>
        <taxon>Polyangiaceae</taxon>
        <taxon>Chondromyces</taxon>
    </lineage>
</organism>
<evidence type="ECO:0000256" key="7">
    <source>
        <dbReference type="ARBA" id="ARBA00022490"/>
    </source>
</evidence>
<dbReference type="NCBIfam" id="NF004018">
    <property type="entry name" value="PRK05480.1"/>
    <property type="match status" value="1"/>
</dbReference>
<evidence type="ECO:0000256" key="12">
    <source>
        <dbReference type="ARBA" id="ARBA00030641"/>
    </source>
</evidence>
<evidence type="ECO:0000256" key="13">
    <source>
        <dbReference type="ARBA" id="ARBA00031452"/>
    </source>
</evidence>
<dbReference type="EMBL" id="ASRX01000079">
    <property type="protein sequence ID" value="EYF01496.1"/>
    <property type="molecule type" value="Genomic_DNA"/>
</dbReference>
<dbReference type="InterPro" id="IPR006083">
    <property type="entry name" value="PRK/URK"/>
</dbReference>
<feature type="binding site" evidence="16">
    <location>
        <begin position="10"/>
        <end position="17"/>
    </location>
    <ligand>
        <name>ATP</name>
        <dbReference type="ChEBI" id="CHEBI:30616"/>
    </ligand>
</feature>
<name>A0A017SYX6_9BACT</name>
<dbReference type="Proteomes" id="UP000019678">
    <property type="component" value="Unassembled WGS sequence"/>
</dbReference>
<dbReference type="InterPro" id="IPR000764">
    <property type="entry name" value="Uridine_kinase-like"/>
</dbReference>
<sequence>MSALVVGIAGGTGSGKTTVARTIAATLPGSGVSMVEFDAYYRDREDLSPEERAQVNYDHPDALEIELLLEHVDALRKGRAIDMPIYDFKAHRRHTETKRVEPAPVVVVEGILVLVDPRVRERLDMKIFVDTDADIRVFRRIRRDMEQRGRSFESIREQYYRTVRPMHLQFVEPSKRWADLIIPEGGNNRVALDLIVAKLRSVLEAAEAAGQGSQGTEEVRS</sequence>
<gene>
    <name evidence="16" type="primary">udk</name>
    <name evidence="19" type="ORF">CAP_8057</name>
</gene>
<dbReference type="GO" id="GO:0005524">
    <property type="term" value="F:ATP binding"/>
    <property type="evidence" value="ECO:0007669"/>
    <property type="project" value="UniProtKB-UniRule"/>
</dbReference>
<evidence type="ECO:0000259" key="18">
    <source>
        <dbReference type="Pfam" id="PF00485"/>
    </source>
</evidence>
<evidence type="ECO:0000256" key="17">
    <source>
        <dbReference type="RuleBase" id="RU003825"/>
    </source>
</evidence>
<protein>
    <recommendedName>
        <fullName evidence="6 16">Uridine kinase</fullName>
        <ecNumber evidence="5 16">2.7.1.48</ecNumber>
    </recommendedName>
    <alternativeName>
        <fullName evidence="12 16">Cytidine monophosphokinase</fullName>
    </alternativeName>
    <alternativeName>
        <fullName evidence="13 16">Uridine monophosphokinase</fullName>
    </alternativeName>
</protein>
<dbReference type="SUPFAM" id="SSF52540">
    <property type="entry name" value="P-loop containing nucleoside triphosphate hydrolases"/>
    <property type="match status" value="1"/>
</dbReference>
<dbReference type="HAMAP" id="MF_00551">
    <property type="entry name" value="Uridine_kinase"/>
    <property type="match status" value="1"/>
</dbReference>
<comment type="similarity">
    <text evidence="4 16 17">Belongs to the uridine kinase family.</text>
</comment>
<dbReference type="NCBIfam" id="TIGR00235">
    <property type="entry name" value="udk"/>
    <property type="match status" value="1"/>
</dbReference>
<evidence type="ECO:0000256" key="16">
    <source>
        <dbReference type="HAMAP-Rule" id="MF_00551"/>
    </source>
</evidence>
<evidence type="ECO:0000256" key="10">
    <source>
        <dbReference type="ARBA" id="ARBA00022777"/>
    </source>
</evidence>
<dbReference type="GO" id="GO:0043771">
    <property type="term" value="F:cytidine kinase activity"/>
    <property type="evidence" value="ECO:0007669"/>
    <property type="project" value="RHEA"/>
</dbReference>
<dbReference type="GO" id="GO:0005737">
    <property type="term" value="C:cytoplasm"/>
    <property type="evidence" value="ECO:0007669"/>
    <property type="project" value="UniProtKB-SubCell"/>
</dbReference>
<comment type="caution">
    <text evidence="19">The sequence shown here is derived from an EMBL/GenBank/DDBJ whole genome shotgun (WGS) entry which is preliminary data.</text>
</comment>
<dbReference type="GO" id="GO:0004849">
    <property type="term" value="F:uridine kinase activity"/>
    <property type="evidence" value="ECO:0007669"/>
    <property type="project" value="UniProtKB-UniRule"/>
</dbReference>
<evidence type="ECO:0000256" key="1">
    <source>
        <dbReference type="ARBA" id="ARBA00004496"/>
    </source>
</evidence>
<dbReference type="GO" id="GO:0044211">
    <property type="term" value="P:CTP salvage"/>
    <property type="evidence" value="ECO:0007669"/>
    <property type="project" value="UniProtKB-UniRule"/>
</dbReference>
<evidence type="ECO:0000256" key="3">
    <source>
        <dbReference type="ARBA" id="ARBA00004784"/>
    </source>
</evidence>
<feature type="domain" description="Phosphoribulokinase/uridine kinase" evidence="18">
    <location>
        <begin position="5"/>
        <end position="190"/>
    </location>
</feature>
<keyword evidence="9 16" id="KW-0547">Nucleotide-binding</keyword>
<dbReference type="Gene3D" id="3.40.50.300">
    <property type="entry name" value="P-loop containing nucleotide triphosphate hydrolases"/>
    <property type="match status" value="1"/>
</dbReference>
<dbReference type="PRINTS" id="PR00988">
    <property type="entry name" value="URIDINKINASE"/>
</dbReference>
<evidence type="ECO:0000256" key="2">
    <source>
        <dbReference type="ARBA" id="ARBA00004690"/>
    </source>
</evidence>
<evidence type="ECO:0000256" key="4">
    <source>
        <dbReference type="ARBA" id="ARBA00005408"/>
    </source>
</evidence>
<accession>A0A017SYX6</accession>
<evidence type="ECO:0000256" key="8">
    <source>
        <dbReference type="ARBA" id="ARBA00022679"/>
    </source>
</evidence>
<dbReference type="CDD" id="cd02023">
    <property type="entry name" value="UMPK"/>
    <property type="match status" value="1"/>
</dbReference>
<comment type="catalytic activity">
    <reaction evidence="14 17">
        <text>cytidine + ATP = CMP + ADP + H(+)</text>
        <dbReference type="Rhea" id="RHEA:24674"/>
        <dbReference type="ChEBI" id="CHEBI:15378"/>
        <dbReference type="ChEBI" id="CHEBI:17562"/>
        <dbReference type="ChEBI" id="CHEBI:30616"/>
        <dbReference type="ChEBI" id="CHEBI:60377"/>
        <dbReference type="ChEBI" id="CHEBI:456216"/>
        <dbReference type="EC" id="2.7.1.48"/>
    </reaction>
</comment>
<dbReference type="STRING" id="1192034.CAP_8057"/>
<dbReference type="eggNOG" id="COG0572">
    <property type="taxonomic scope" value="Bacteria"/>
</dbReference>
<dbReference type="InterPro" id="IPR026008">
    <property type="entry name" value="Uridine_kinase"/>
</dbReference>
<keyword evidence="20" id="KW-1185">Reference proteome</keyword>
<evidence type="ECO:0000256" key="9">
    <source>
        <dbReference type="ARBA" id="ARBA00022741"/>
    </source>
</evidence>
<evidence type="ECO:0000256" key="6">
    <source>
        <dbReference type="ARBA" id="ARBA00021478"/>
    </source>
</evidence>
<dbReference type="EC" id="2.7.1.48" evidence="5 16"/>
<dbReference type="GO" id="GO:0044206">
    <property type="term" value="P:UMP salvage"/>
    <property type="evidence" value="ECO:0007669"/>
    <property type="project" value="UniProtKB-UniRule"/>
</dbReference>
<evidence type="ECO:0000313" key="19">
    <source>
        <dbReference type="EMBL" id="EYF01496.1"/>
    </source>
</evidence>
<comment type="pathway">
    <text evidence="3 16 17">Pyrimidine metabolism; CTP biosynthesis via salvage pathway; CTP from cytidine: step 1/3.</text>
</comment>
<evidence type="ECO:0000256" key="5">
    <source>
        <dbReference type="ARBA" id="ARBA00012137"/>
    </source>
</evidence>
<dbReference type="UniPathway" id="UPA00574">
    <property type="reaction ID" value="UER00637"/>
</dbReference>
<keyword evidence="10 16" id="KW-0418">Kinase</keyword>
<evidence type="ECO:0000256" key="15">
    <source>
        <dbReference type="ARBA" id="ARBA00048909"/>
    </source>
</evidence>
<dbReference type="UniPathway" id="UPA00579">
    <property type="reaction ID" value="UER00640"/>
</dbReference>
<dbReference type="Pfam" id="PF00485">
    <property type="entry name" value="PRK"/>
    <property type="match status" value="1"/>
</dbReference>